<proteinExistence type="predicted"/>
<dbReference type="AlphaFoldDB" id="A0A9P8CKY8"/>
<accession>A0A9P8CKY8</accession>
<dbReference type="Proteomes" id="UP000887229">
    <property type="component" value="Unassembled WGS sequence"/>
</dbReference>
<dbReference type="EMBL" id="MU251273">
    <property type="protein sequence ID" value="KAG9250843.1"/>
    <property type="molecule type" value="Genomic_DNA"/>
</dbReference>
<gene>
    <name evidence="1" type="ORF">F5Z01DRAFT_343331</name>
</gene>
<sequence>MTISMPQLVQRQLVQTFTLLISIPGSNFLLLPRQDTSTLCRDVCDVLGDKARTKDSSSTPASFSRYCQLGTKPAQEHQKSQFFMPLGNQLPSPPSRLTMCRDNSSHMICGLDVHRLLADSEPATHARLPFCDGTRGTILISLLSTSMDRRLLHLERSTSTRLPFSHEHDAFLKRVWRECNLHHEGLEASLAIQATWVNLVLKLATASVQSGASSRVSERTIRAWRAEPAKAYRWLREQRARSDDDAVTVTSWTNNPRDLTDNHKSILRQHIARGDDGQGGHPKAHAYIQRVADTLVHNALNKSLGEIEAASKGNMDGSQEDAALQRAVMDEVYGEVKKRRNRYRQA</sequence>
<reference evidence="1" key="1">
    <citation type="journal article" date="2021" name="IMA Fungus">
        <title>Genomic characterization of three marine fungi, including Emericellopsis atlantica sp. nov. with signatures of a generalist lifestyle and marine biomass degradation.</title>
        <authorList>
            <person name="Hagestad O.C."/>
            <person name="Hou L."/>
            <person name="Andersen J.H."/>
            <person name="Hansen E.H."/>
            <person name="Altermark B."/>
            <person name="Li C."/>
            <person name="Kuhnert E."/>
            <person name="Cox R.J."/>
            <person name="Crous P.W."/>
            <person name="Spatafora J.W."/>
            <person name="Lail K."/>
            <person name="Amirebrahimi M."/>
            <person name="Lipzen A."/>
            <person name="Pangilinan J."/>
            <person name="Andreopoulos W."/>
            <person name="Hayes R.D."/>
            <person name="Ng V."/>
            <person name="Grigoriev I.V."/>
            <person name="Jackson S.A."/>
            <person name="Sutton T.D.S."/>
            <person name="Dobson A.D.W."/>
            <person name="Rama T."/>
        </authorList>
    </citation>
    <scope>NUCLEOTIDE SEQUENCE</scope>
    <source>
        <strain evidence="1">TS7</strain>
    </source>
</reference>
<dbReference type="RefSeq" id="XP_046114767.1">
    <property type="nucleotide sequence ID" value="XM_046259217.1"/>
</dbReference>
<evidence type="ECO:0000313" key="1">
    <source>
        <dbReference type="EMBL" id="KAG9250843.1"/>
    </source>
</evidence>
<evidence type="ECO:0000313" key="2">
    <source>
        <dbReference type="Proteomes" id="UP000887229"/>
    </source>
</evidence>
<name>A0A9P8CKY8_9HYPO</name>
<keyword evidence="2" id="KW-1185">Reference proteome</keyword>
<comment type="caution">
    <text evidence="1">The sequence shown here is derived from an EMBL/GenBank/DDBJ whole genome shotgun (WGS) entry which is preliminary data.</text>
</comment>
<organism evidence="1 2">
    <name type="scientific">Emericellopsis atlantica</name>
    <dbReference type="NCBI Taxonomy" id="2614577"/>
    <lineage>
        <taxon>Eukaryota</taxon>
        <taxon>Fungi</taxon>
        <taxon>Dikarya</taxon>
        <taxon>Ascomycota</taxon>
        <taxon>Pezizomycotina</taxon>
        <taxon>Sordariomycetes</taxon>
        <taxon>Hypocreomycetidae</taxon>
        <taxon>Hypocreales</taxon>
        <taxon>Bionectriaceae</taxon>
        <taxon>Emericellopsis</taxon>
    </lineage>
</organism>
<protein>
    <submittedName>
        <fullName evidence="1">Uncharacterized protein</fullName>
    </submittedName>
</protein>
<dbReference type="GeneID" id="70290120"/>